<dbReference type="AlphaFoldDB" id="A0A2J6PPY1"/>
<keyword evidence="1" id="KW-0732">Signal</keyword>
<protein>
    <recommendedName>
        <fullName evidence="4">Chitin-binding type-1 domain-containing protein</fullName>
    </recommendedName>
</protein>
<evidence type="ECO:0000313" key="2">
    <source>
        <dbReference type="EMBL" id="PMD16088.1"/>
    </source>
</evidence>
<feature type="signal peptide" evidence="1">
    <location>
        <begin position="1"/>
        <end position="20"/>
    </location>
</feature>
<evidence type="ECO:0008006" key="4">
    <source>
        <dbReference type="Google" id="ProtNLM"/>
    </source>
</evidence>
<evidence type="ECO:0000256" key="1">
    <source>
        <dbReference type="SAM" id="SignalP"/>
    </source>
</evidence>
<accession>A0A2J6PPY1</accession>
<feature type="chain" id="PRO_5014468599" description="Chitin-binding type-1 domain-containing protein" evidence="1">
    <location>
        <begin position="21"/>
        <end position="90"/>
    </location>
</feature>
<sequence length="90" mass="9454">MQLLTPLFAIMALTTSVVVASPVPTTDIVKLVRSPSEDNTNIGGPSGEELHVCCTGGCAGNQCSLREQCGWPGGDCPPGYDTCCTFWLSF</sequence>
<dbReference type="EMBL" id="KZ613508">
    <property type="protein sequence ID" value="PMD16088.1"/>
    <property type="molecule type" value="Genomic_DNA"/>
</dbReference>
<evidence type="ECO:0000313" key="3">
    <source>
        <dbReference type="Proteomes" id="UP000235672"/>
    </source>
</evidence>
<dbReference type="Proteomes" id="UP000235672">
    <property type="component" value="Unassembled WGS sequence"/>
</dbReference>
<organism evidence="2 3">
    <name type="scientific">Hyaloscypha hepaticicola</name>
    <dbReference type="NCBI Taxonomy" id="2082293"/>
    <lineage>
        <taxon>Eukaryota</taxon>
        <taxon>Fungi</taxon>
        <taxon>Dikarya</taxon>
        <taxon>Ascomycota</taxon>
        <taxon>Pezizomycotina</taxon>
        <taxon>Leotiomycetes</taxon>
        <taxon>Helotiales</taxon>
        <taxon>Hyaloscyphaceae</taxon>
        <taxon>Hyaloscypha</taxon>
    </lineage>
</organism>
<keyword evidence="3" id="KW-1185">Reference proteome</keyword>
<name>A0A2J6PPY1_9HELO</name>
<reference evidence="2 3" key="1">
    <citation type="submission" date="2016-05" db="EMBL/GenBank/DDBJ databases">
        <title>A degradative enzymes factory behind the ericoid mycorrhizal symbiosis.</title>
        <authorList>
            <consortium name="DOE Joint Genome Institute"/>
            <person name="Martino E."/>
            <person name="Morin E."/>
            <person name="Grelet G."/>
            <person name="Kuo A."/>
            <person name="Kohler A."/>
            <person name="Daghino S."/>
            <person name="Barry K."/>
            <person name="Choi C."/>
            <person name="Cichocki N."/>
            <person name="Clum A."/>
            <person name="Copeland A."/>
            <person name="Hainaut M."/>
            <person name="Haridas S."/>
            <person name="Labutti K."/>
            <person name="Lindquist E."/>
            <person name="Lipzen A."/>
            <person name="Khouja H.-R."/>
            <person name="Murat C."/>
            <person name="Ohm R."/>
            <person name="Olson A."/>
            <person name="Spatafora J."/>
            <person name="Veneault-Fourrey C."/>
            <person name="Henrissat B."/>
            <person name="Grigoriev I."/>
            <person name="Martin F."/>
            <person name="Perotto S."/>
        </authorList>
    </citation>
    <scope>NUCLEOTIDE SEQUENCE [LARGE SCALE GENOMIC DNA]</scope>
    <source>
        <strain evidence="2 3">UAMH 7357</strain>
    </source>
</reference>
<proteinExistence type="predicted"/>
<gene>
    <name evidence="2" type="ORF">NA56DRAFT_753428</name>
</gene>